<dbReference type="GO" id="GO:0006352">
    <property type="term" value="P:DNA-templated transcription initiation"/>
    <property type="evidence" value="ECO:0007669"/>
    <property type="project" value="InterPro"/>
</dbReference>
<dbReference type="AlphaFoldDB" id="A0A7X0PKH8"/>
<dbReference type="Gene3D" id="1.10.1740.10">
    <property type="match status" value="1"/>
</dbReference>
<reference evidence="8 9" key="1">
    <citation type="submission" date="2020-08" db="EMBL/GenBank/DDBJ databases">
        <title>Functional genomics of gut bacteria from endangered species of beetles.</title>
        <authorList>
            <person name="Carlos-Shanley C."/>
        </authorList>
    </citation>
    <scope>NUCLEOTIDE SEQUENCE [LARGE SCALE GENOMIC DNA]</scope>
    <source>
        <strain evidence="8 9">S00198</strain>
    </source>
</reference>
<evidence type="ECO:0000256" key="1">
    <source>
        <dbReference type="ARBA" id="ARBA00010641"/>
    </source>
</evidence>
<dbReference type="InterPro" id="IPR036388">
    <property type="entry name" value="WH-like_DNA-bd_sf"/>
</dbReference>
<dbReference type="PANTHER" id="PTHR43133:SF63">
    <property type="entry name" value="RNA POLYMERASE SIGMA FACTOR FECI-RELATED"/>
    <property type="match status" value="1"/>
</dbReference>
<evidence type="ECO:0000259" key="6">
    <source>
        <dbReference type="Pfam" id="PF04542"/>
    </source>
</evidence>
<dbReference type="SUPFAM" id="SSF88946">
    <property type="entry name" value="Sigma2 domain of RNA polymerase sigma factors"/>
    <property type="match status" value="1"/>
</dbReference>
<dbReference type="RefSeq" id="WP_184863968.1">
    <property type="nucleotide sequence ID" value="NZ_JACHLK010000017.1"/>
</dbReference>
<dbReference type="CDD" id="cd06171">
    <property type="entry name" value="Sigma70_r4"/>
    <property type="match status" value="1"/>
</dbReference>
<gene>
    <name evidence="8" type="ORF">HNP48_005916</name>
</gene>
<feature type="domain" description="RNA polymerase sigma factor 70 region 4 type 2" evidence="7">
    <location>
        <begin position="107"/>
        <end position="158"/>
    </location>
</feature>
<evidence type="ECO:0000313" key="8">
    <source>
        <dbReference type="EMBL" id="MBB6563197.1"/>
    </source>
</evidence>
<dbReference type="InterPro" id="IPR013324">
    <property type="entry name" value="RNA_pol_sigma_r3/r4-like"/>
</dbReference>
<dbReference type="Pfam" id="PF08281">
    <property type="entry name" value="Sigma70_r4_2"/>
    <property type="match status" value="1"/>
</dbReference>
<protein>
    <submittedName>
        <fullName evidence="8">RNA polymerase sigma-70 factor (ECF subfamily)</fullName>
    </submittedName>
</protein>
<dbReference type="InterPro" id="IPR014284">
    <property type="entry name" value="RNA_pol_sigma-70_dom"/>
</dbReference>
<dbReference type="InterPro" id="IPR013325">
    <property type="entry name" value="RNA_pol_sigma_r2"/>
</dbReference>
<dbReference type="SUPFAM" id="SSF88659">
    <property type="entry name" value="Sigma3 and sigma4 domains of RNA polymerase sigma factors"/>
    <property type="match status" value="1"/>
</dbReference>
<evidence type="ECO:0000256" key="3">
    <source>
        <dbReference type="ARBA" id="ARBA00023082"/>
    </source>
</evidence>
<feature type="compositionally biased region" description="Basic residues" evidence="5">
    <location>
        <begin position="179"/>
        <end position="188"/>
    </location>
</feature>
<comment type="caution">
    <text evidence="8">The sequence shown here is derived from an EMBL/GenBank/DDBJ whole genome shotgun (WGS) entry which is preliminary data.</text>
</comment>
<dbReference type="Gene3D" id="1.10.10.10">
    <property type="entry name" value="Winged helix-like DNA-binding domain superfamily/Winged helix DNA-binding domain"/>
    <property type="match status" value="1"/>
</dbReference>
<dbReference type="Proteomes" id="UP000575083">
    <property type="component" value="Unassembled WGS sequence"/>
</dbReference>
<name>A0A7X0PKH8_9BURK</name>
<dbReference type="EMBL" id="JACHLK010000017">
    <property type="protein sequence ID" value="MBB6563197.1"/>
    <property type="molecule type" value="Genomic_DNA"/>
</dbReference>
<evidence type="ECO:0000256" key="2">
    <source>
        <dbReference type="ARBA" id="ARBA00023015"/>
    </source>
</evidence>
<evidence type="ECO:0000259" key="7">
    <source>
        <dbReference type="Pfam" id="PF08281"/>
    </source>
</evidence>
<dbReference type="Pfam" id="PF04542">
    <property type="entry name" value="Sigma70_r2"/>
    <property type="match status" value="1"/>
</dbReference>
<organism evidence="8 9">
    <name type="scientific">Acidovorax soli</name>
    <dbReference type="NCBI Taxonomy" id="592050"/>
    <lineage>
        <taxon>Bacteria</taxon>
        <taxon>Pseudomonadati</taxon>
        <taxon>Pseudomonadota</taxon>
        <taxon>Betaproteobacteria</taxon>
        <taxon>Burkholderiales</taxon>
        <taxon>Comamonadaceae</taxon>
        <taxon>Acidovorax</taxon>
    </lineage>
</organism>
<dbReference type="GO" id="GO:0016987">
    <property type="term" value="F:sigma factor activity"/>
    <property type="evidence" value="ECO:0007669"/>
    <property type="project" value="UniProtKB-KW"/>
</dbReference>
<feature type="region of interest" description="Disordered" evidence="5">
    <location>
        <begin position="159"/>
        <end position="188"/>
    </location>
</feature>
<dbReference type="InterPro" id="IPR007627">
    <property type="entry name" value="RNA_pol_sigma70_r2"/>
</dbReference>
<dbReference type="InterPro" id="IPR013249">
    <property type="entry name" value="RNA_pol_sigma70_r4_t2"/>
</dbReference>
<dbReference type="InterPro" id="IPR039425">
    <property type="entry name" value="RNA_pol_sigma-70-like"/>
</dbReference>
<dbReference type="NCBIfam" id="TIGR02937">
    <property type="entry name" value="sigma70-ECF"/>
    <property type="match status" value="1"/>
</dbReference>
<keyword evidence="4" id="KW-0804">Transcription</keyword>
<feature type="domain" description="RNA polymerase sigma-70 region 2" evidence="6">
    <location>
        <begin position="2"/>
        <end position="67"/>
    </location>
</feature>
<proteinExistence type="inferred from homology"/>
<keyword evidence="2" id="KW-0805">Transcription regulation</keyword>
<keyword evidence="3" id="KW-0731">Sigma factor</keyword>
<keyword evidence="9" id="KW-1185">Reference proteome</keyword>
<comment type="similarity">
    <text evidence="1">Belongs to the sigma-70 factor family. ECF subfamily.</text>
</comment>
<dbReference type="GO" id="GO:0003677">
    <property type="term" value="F:DNA binding"/>
    <property type="evidence" value="ECO:0007669"/>
    <property type="project" value="InterPro"/>
</dbReference>
<sequence>MLTRYYRELLNFLTGKVADRATAADLAQESYARVLAAESGGSKAADPRALLYQTARNLVVDHYRHQGVRASVGMAGGDAQPAEVDAQLGPAGLEPEAALASKQGVAALVAAIGALPPRCREAFLLHRFEGLSYAQIAAQMGISVKMVEQHLKNALDACERSRRAHEGMPPAPTGPGGKKPPRTRSRHG</sequence>
<evidence type="ECO:0000313" key="9">
    <source>
        <dbReference type="Proteomes" id="UP000575083"/>
    </source>
</evidence>
<dbReference type="PANTHER" id="PTHR43133">
    <property type="entry name" value="RNA POLYMERASE ECF-TYPE SIGMA FACTO"/>
    <property type="match status" value="1"/>
</dbReference>
<evidence type="ECO:0000256" key="5">
    <source>
        <dbReference type="SAM" id="MobiDB-lite"/>
    </source>
</evidence>
<evidence type="ECO:0000256" key="4">
    <source>
        <dbReference type="ARBA" id="ARBA00023163"/>
    </source>
</evidence>
<accession>A0A7X0PKH8</accession>